<name>A0AAD4D7V7_9FUNG</name>
<organism evidence="9 10">
    <name type="scientific">Linnemannia exigua</name>
    <dbReference type="NCBI Taxonomy" id="604196"/>
    <lineage>
        <taxon>Eukaryota</taxon>
        <taxon>Fungi</taxon>
        <taxon>Fungi incertae sedis</taxon>
        <taxon>Mucoromycota</taxon>
        <taxon>Mortierellomycotina</taxon>
        <taxon>Mortierellomycetes</taxon>
        <taxon>Mortierellales</taxon>
        <taxon>Mortierellaceae</taxon>
        <taxon>Linnemannia</taxon>
    </lineage>
</organism>
<evidence type="ECO:0000256" key="7">
    <source>
        <dbReference type="ARBA" id="ARBA00023136"/>
    </source>
</evidence>
<dbReference type="InterPro" id="IPR011541">
    <property type="entry name" value="Ni/Co_transpt_high_affinity"/>
</dbReference>
<comment type="caution">
    <text evidence="9">The sequence shown here is derived from an EMBL/GenBank/DDBJ whole genome shotgun (WGS) entry which is preliminary data.</text>
</comment>
<evidence type="ECO:0000256" key="2">
    <source>
        <dbReference type="ARBA" id="ARBA00010892"/>
    </source>
</evidence>
<dbReference type="InterPro" id="IPR004688">
    <property type="entry name" value="Ni/Co_transpt"/>
</dbReference>
<dbReference type="GO" id="GO:0012505">
    <property type="term" value="C:endomembrane system"/>
    <property type="evidence" value="ECO:0007669"/>
    <property type="project" value="UniProtKB-SubCell"/>
</dbReference>
<comment type="subcellular location">
    <subcellularLocation>
        <location evidence="8">Cell membrane</location>
        <topology evidence="8">Multi-pass membrane protein</topology>
    </subcellularLocation>
    <subcellularLocation>
        <location evidence="1">Endomembrane system</location>
        <topology evidence="1">Multi-pass membrane protein</topology>
    </subcellularLocation>
</comment>
<keyword evidence="7 8" id="KW-0472">Membrane</keyword>
<evidence type="ECO:0000256" key="6">
    <source>
        <dbReference type="ARBA" id="ARBA00022989"/>
    </source>
</evidence>
<dbReference type="GO" id="GO:0005886">
    <property type="term" value="C:plasma membrane"/>
    <property type="evidence" value="ECO:0007669"/>
    <property type="project" value="UniProtKB-SubCell"/>
</dbReference>
<evidence type="ECO:0000313" key="9">
    <source>
        <dbReference type="EMBL" id="KAG0271123.1"/>
    </source>
</evidence>
<accession>A0AAD4D7V7</accession>
<evidence type="ECO:0000256" key="4">
    <source>
        <dbReference type="ARBA" id="ARBA00022596"/>
    </source>
</evidence>
<evidence type="ECO:0000256" key="3">
    <source>
        <dbReference type="ARBA" id="ARBA00022448"/>
    </source>
</evidence>
<feature type="transmembrane region" description="Helical" evidence="8">
    <location>
        <begin position="42"/>
        <end position="68"/>
    </location>
</feature>
<dbReference type="PANTHER" id="PTHR31611">
    <property type="entry name" value="HIGH-AFFINITY NICKEL TRANSPORT PROTEIN NIC1"/>
    <property type="match status" value="1"/>
</dbReference>
<dbReference type="Pfam" id="PF03824">
    <property type="entry name" value="NicO"/>
    <property type="match status" value="1"/>
</dbReference>
<evidence type="ECO:0000313" key="10">
    <source>
        <dbReference type="Proteomes" id="UP001194580"/>
    </source>
</evidence>
<reference evidence="9" key="1">
    <citation type="journal article" date="2020" name="Fungal Divers.">
        <title>Resolving the Mortierellaceae phylogeny through synthesis of multi-gene phylogenetics and phylogenomics.</title>
        <authorList>
            <person name="Vandepol N."/>
            <person name="Liber J."/>
            <person name="Desiro A."/>
            <person name="Na H."/>
            <person name="Kennedy M."/>
            <person name="Barry K."/>
            <person name="Grigoriev I.V."/>
            <person name="Miller A.N."/>
            <person name="O'Donnell K."/>
            <person name="Stajich J.E."/>
            <person name="Bonito G."/>
        </authorList>
    </citation>
    <scope>NUCLEOTIDE SEQUENCE</scope>
    <source>
        <strain evidence="9">NRRL 28262</strain>
    </source>
</reference>
<keyword evidence="5 8" id="KW-0812">Transmembrane</keyword>
<gene>
    <name evidence="9" type="ORF">BGZ95_001127</name>
</gene>
<dbReference type="Proteomes" id="UP001194580">
    <property type="component" value="Unassembled WGS sequence"/>
</dbReference>
<dbReference type="GO" id="GO:0015099">
    <property type="term" value="F:nickel cation transmembrane transporter activity"/>
    <property type="evidence" value="ECO:0007669"/>
    <property type="project" value="UniProtKB-UniRule"/>
</dbReference>
<dbReference type="PANTHER" id="PTHR31611:SF0">
    <property type="entry name" value="HIGH-AFFINITY NICKEL TRANSPORT PROTEIN NIC1"/>
    <property type="match status" value="1"/>
</dbReference>
<dbReference type="EMBL" id="JAAAIL010001220">
    <property type="protein sequence ID" value="KAG0271123.1"/>
    <property type="molecule type" value="Genomic_DNA"/>
</dbReference>
<feature type="transmembrane region" description="Helical" evidence="8">
    <location>
        <begin position="80"/>
        <end position="101"/>
    </location>
</feature>
<keyword evidence="4" id="KW-0533">Nickel</keyword>
<keyword evidence="10" id="KW-1185">Reference proteome</keyword>
<comment type="caution">
    <text evidence="8">Lacks conserved residue(s) required for the propagation of feature annotation.</text>
</comment>
<evidence type="ECO:0000256" key="8">
    <source>
        <dbReference type="RuleBase" id="RU362101"/>
    </source>
</evidence>
<sequence length="102" mass="11352">MYPLGALFGLGFDTETLTDTLDGIIMVKAYGWAFVNPVKKLWYKFVVTLLGVIVAFVVGVSELLGLLAEKLIFEGPFWDFFTMLSENFGLIGYVILATFILT</sequence>
<proteinExistence type="inferred from homology"/>
<protein>
    <recommendedName>
        <fullName evidence="8">Nickel/cobalt efflux system</fullName>
    </recommendedName>
</protein>
<keyword evidence="6 8" id="KW-1133">Transmembrane helix</keyword>
<dbReference type="AlphaFoldDB" id="A0AAD4D7V7"/>
<evidence type="ECO:0000256" key="1">
    <source>
        <dbReference type="ARBA" id="ARBA00004127"/>
    </source>
</evidence>
<evidence type="ECO:0000256" key="5">
    <source>
        <dbReference type="ARBA" id="ARBA00022692"/>
    </source>
</evidence>
<comment type="similarity">
    <text evidence="2 8">Belongs to the NiCoT transporter (TC 2.A.52) family.</text>
</comment>
<keyword evidence="3 8" id="KW-0813">Transport</keyword>